<dbReference type="InterPro" id="IPR038717">
    <property type="entry name" value="Tc1-like_DDE_dom"/>
</dbReference>
<evidence type="ECO:0000259" key="1">
    <source>
        <dbReference type="Pfam" id="PF01498"/>
    </source>
</evidence>
<dbReference type="Gene3D" id="3.30.420.10">
    <property type="entry name" value="Ribonuclease H-like superfamily/Ribonuclease H"/>
    <property type="match status" value="1"/>
</dbReference>
<proteinExistence type="predicted"/>
<dbReference type="InterPro" id="IPR047655">
    <property type="entry name" value="Transpos_IS630-like"/>
</dbReference>
<dbReference type="PANTHER" id="PTHR23022:SF135">
    <property type="entry name" value="SI:DKEY-77F5.3"/>
    <property type="match status" value="1"/>
</dbReference>
<dbReference type="GO" id="GO:0003677">
    <property type="term" value="F:DNA binding"/>
    <property type="evidence" value="ECO:0007669"/>
    <property type="project" value="InterPro"/>
</dbReference>
<dbReference type="Proteomes" id="UP000694569">
    <property type="component" value="Unplaced"/>
</dbReference>
<dbReference type="GeneTree" id="ENSGT01150000286914"/>
<dbReference type="Gene3D" id="1.10.10.10">
    <property type="entry name" value="Winged helix-like DNA-binding domain superfamily/Winged helix DNA-binding domain"/>
    <property type="match status" value="1"/>
</dbReference>
<sequence length="453" mass="51201">MCLPLVKRPKVMGQLASQLFHGQVCDIPSLSQLQCADKRPRVHFKCAICIWNLLLSTLKMRSKELSLSVKQAIIRLKKQNKPTREIARTLGVAKTTVWNILKKKERTGELSNTKRPGRPRKTTVVGDRRILSLVKTTPFTTVGQIKNTLQEVGVCVSKSTIKRKLHQSEYRGFTARCKPLVSLKNRKARLEFAKQHLTKPSQFWNKILWTDETKINLYQSDGKRRVWRRKGTAHDPKHTTSSVKHGGGSVMAWACMAANGTGSLVFIDDVTADKSSRMNSEVFRAILSAHIQPNAAELIGWRFTVQMDNDSKHTAKATKEFLKGQKWNVMQWPSQSPDLNPIEHAFHLLKTKLKGKCPKNKQELKTVAAEAWQSITRDETQHLVVTGWSSVDCPALQMPLLWISPTTEWLGTRCPEQPDPLVLGVGNGFGVVRDRCKKVVPSGVDLMFLFWGR</sequence>
<evidence type="ECO:0000313" key="3">
    <source>
        <dbReference type="Ensembl" id="ENSLLEP00000010357.1"/>
    </source>
</evidence>
<dbReference type="InterPro" id="IPR036388">
    <property type="entry name" value="WH-like_DNA-bd_sf"/>
</dbReference>
<dbReference type="InterPro" id="IPR002492">
    <property type="entry name" value="Transposase_Tc1-like"/>
</dbReference>
<feature type="domain" description="Tc1-like transposase DDE" evidence="2">
    <location>
        <begin position="207"/>
        <end position="364"/>
    </location>
</feature>
<dbReference type="NCBIfam" id="NF033545">
    <property type="entry name" value="transpos_IS630"/>
    <property type="match status" value="1"/>
</dbReference>
<evidence type="ECO:0000259" key="2">
    <source>
        <dbReference type="Pfam" id="PF13358"/>
    </source>
</evidence>
<dbReference type="InterPro" id="IPR036397">
    <property type="entry name" value="RNaseH_sf"/>
</dbReference>
<dbReference type="Ensembl" id="ENSLLET00000010762.1">
    <property type="protein sequence ID" value="ENSLLEP00000010357.1"/>
    <property type="gene ID" value="ENSLLEG00000006618.1"/>
</dbReference>
<protein>
    <recommendedName>
        <fullName evidence="5">Transposase</fullName>
    </recommendedName>
</protein>
<dbReference type="SUPFAM" id="SSF46689">
    <property type="entry name" value="Homeodomain-like"/>
    <property type="match status" value="1"/>
</dbReference>
<reference evidence="3" key="1">
    <citation type="submission" date="2025-08" db="UniProtKB">
        <authorList>
            <consortium name="Ensembl"/>
        </authorList>
    </citation>
    <scope>IDENTIFICATION</scope>
</reference>
<dbReference type="AlphaFoldDB" id="A0A8C5MD46"/>
<dbReference type="Pfam" id="PF13358">
    <property type="entry name" value="DDE_3"/>
    <property type="match status" value="1"/>
</dbReference>
<accession>A0A8C5MD46</accession>
<organism evidence="3 4">
    <name type="scientific">Leptobrachium leishanense</name>
    <name type="common">Leishan spiny toad</name>
    <dbReference type="NCBI Taxonomy" id="445787"/>
    <lineage>
        <taxon>Eukaryota</taxon>
        <taxon>Metazoa</taxon>
        <taxon>Chordata</taxon>
        <taxon>Craniata</taxon>
        <taxon>Vertebrata</taxon>
        <taxon>Euteleostomi</taxon>
        <taxon>Amphibia</taxon>
        <taxon>Batrachia</taxon>
        <taxon>Anura</taxon>
        <taxon>Pelobatoidea</taxon>
        <taxon>Megophryidae</taxon>
        <taxon>Leptobrachium</taxon>
    </lineage>
</organism>
<dbReference type="InterPro" id="IPR052338">
    <property type="entry name" value="Transposase_5"/>
</dbReference>
<evidence type="ECO:0000313" key="4">
    <source>
        <dbReference type="Proteomes" id="UP000694569"/>
    </source>
</evidence>
<evidence type="ECO:0008006" key="5">
    <source>
        <dbReference type="Google" id="ProtNLM"/>
    </source>
</evidence>
<dbReference type="GO" id="GO:0006313">
    <property type="term" value="P:DNA transposition"/>
    <property type="evidence" value="ECO:0007669"/>
    <property type="project" value="InterPro"/>
</dbReference>
<feature type="domain" description="Transposase Tc1-like" evidence="1">
    <location>
        <begin position="127"/>
        <end position="197"/>
    </location>
</feature>
<dbReference type="GO" id="GO:0015074">
    <property type="term" value="P:DNA integration"/>
    <property type="evidence" value="ECO:0007669"/>
    <property type="project" value="InterPro"/>
</dbReference>
<name>A0A8C5MD46_9ANUR</name>
<dbReference type="InterPro" id="IPR009057">
    <property type="entry name" value="Homeodomain-like_sf"/>
</dbReference>
<dbReference type="PANTHER" id="PTHR23022">
    <property type="entry name" value="TRANSPOSABLE ELEMENT-RELATED"/>
    <property type="match status" value="1"/>
</dbReference>
<dbReference type="Pfam" id="PF01498">
    <property type="entry name" value="HTH_Tnp_Tc3_2"/>
    <property type="match status" value="1"/>
</dbReference>
<reference evidence="3" key="2">
    <citation type="submission" date="2025-09" db="UniProtKB">
        <authorList>
            <consortium name="Ensembl"/>
        </authorList>
    </citation>
    <scope>IDENTIFICATION</scope>
</reference>
<keyword evidence="4" id="KW-1185">Reference proteome</keyword>
<dbReference type="OrthoDB" id="3263820at2759"/>